<dbReference type="Proteomes" id="UP000317155">
    <property type="component" value="Unassembled WGS sequence"/>
</dbReference>
<dbReference type="AlphaFoldDB" id="A0A550J3D7"/>
<comment type="caution">
    <text evidence="6">The sequence shown here is derived from an EMBL/GenBank/DDBJ whole genome shotgun (WGS) entry which is preliminary data.</text>
</comment>
<comment type="similarity">
    <text evidence="1">Belongs to the ner transcriptional regulatory family.</text>
</comment>
<dbReference type="InterPro" id="IPR038722">
    <property type="entry name" value="Ner_HTH_dom"/>
</dbReference>
<keyword evidence="7" id="KW-1185">Reference proteome</keyword>
<dbReference type="EMBL" id="VJVV01000025">
    <property type="protein sequence ID" value="TRO77754.1"/>
    <property type="molecule type" value="Genomic_DNA"/>
</dbReference>
<evidence type="ECO:0000256" key="3">
    <source>
        <dbReference type="ARBA" id="ARBA00023125"/>
    </source>
</evidence>
<protein>
    <submittedName>
        <fullName evidence="6">Transcriptional regulator</fullName>
    </submittedName>
</protein>
<evidence type="ECO:0000256" key="1">
    <source>
        <dbReference type="ARBA" id="ARBA00006157"/>
    </source>
</evidence>
<dbReference type="Gene3D" id="1.10.260.40">
    <property type="entry name" value="lambda repressor-like DNA-binding domains"/>
    <property type="match status" value="1"/>
</dbReference>
<name>A0A550J3D7_9BACT</name>
<gene>
    <name evidence="6" type="ORF">FL622_17065</name>
</gene>
<evidence type="ECO:0000259" key="5">
    <source>
        <dbReference type="Pfam" id="PF13693"/>
    </source>
</evidence>
<dbReference type="GO" id="GO:0003677">
    <property type="term" value="F:DNA binding"/>
    <property type="evidence" value="ECO:0007669"/>
    <property type="project" value="UniProtKB-KW"/>
</dbReference>
<keyword evidence="4" id="KW-0804">Transcription</keyword>
<accession>A0A550J3D7</accession>
<evidence type="ECO:0000256" key="2">
    <source>
        <dbReference type="ARBA" id="ARBA00023015"/>
    </source>
</evidence>
<evidence type="ECO:0000313" key="6">
    <source>
        <dbReference type="EMBL" id="TRO77754.1"/>
    </source>
</evidence>
<dbReference type="Pfam" id="PF13693">
    <property type="entry name" value="HTH_35"/>
    <property type="match status" value="1"/>
</dbReference>
<keyword evidence="2" id="KW-0805">Transcription regulation</keyword>
<dbReference type="InterPro" id="IPR010982">
    <property type="entry name" value="Lambda_DNA-bd_dom_sf"/>
</dbReference>
<evidence type="ECO:0000313" key="7">
    <source>
        <dbReference type="Proteomes" id="UP000317155"/>
    </source>
</evidence>
<proteinExistence type="inferred from homology"/>
<dbReference type="SUPFAM" id="SSF47413">
    <property type="entry name" value="lambda repressor-like DNA-binding domains"/>
    <property type="match status" value="1"/>
</dbReference>
<feature type="domain" description="Ner winged helix-turn-helix DNA-binding" evidence="5">
    <location>
        <begin position="17"/>
        <end position="78"/>
    </location>
</feature>
<sequence length="89" mass="9625">MFATRPPRNPELRNVWIMANLRAAGSSYAAIAKELGLSRAAVTSAAKKPAISARCCSAIAEKLGLRPCDIWPERFPVVQDSNLTSLAKQ</sequence>
<dbReference type="OrthoDB" id="5405994at2"/>
<reference evidence="6 7" key="1">
    <citation type="submission" date="2019-07" db="EMBL/GenBank/DDBJ databases">
        <title>Insights of Desulfuromonas acetexigens electromicrobiology.</title>
        <authorList>
            <person name="Katuri K."/>
            <person name="Sapireddy V."/>
            <person name="Shaw D.R."/>
            <person name="Saikaly P."/>
        </authorList>
    </citation>
    <scope>NUCLEOTIDE SEQUENCE [LARGE SCALE GENOMIC DNA]</scope>
    <source>
        <strain evidence="6 7">2873</strain>
    </source>
</reference>
<evidence type="ECO:0000256" key="4">
    <source>
        <dbReference type="ARBA" id="ARBA00023163"/>
    </source>
</evidence>
<organism evidence="6 7">
    <name type="scientific">Trichloromonas acetexigens</name>
    <dbReference type="NCBI Taxonomy" id="38815"/>
    <lineage>
        <taxon>Bacteria</taxon>
        <taxon>Pseudomonadati</taxon>
        <taxon>Thermodesulfobacteriota</taxon>
        <taxon>Desulfuromonadia</taxon>
        <taxon>Desulfuromonadales</taxon>
        <taxon>Trichloromonadaceae</taxon>
        <taxon>Trichloromonas</taxon>
    </lineage>
</organism>
<keyword evidence="3" id="KW-0238">DNA-binding</keyword>